<evidence type="ECO:0000256" key="1">
    <source>
        <dbReference type="PROSITE-ProRule" id="PRU00047"/>
    </source>
</evidence>
<dbReference type="PANTHER" id="PTHR31286">
    <property type="entry name" value="GLYCINE-RICH CELL WALL STRUCTURAL PROTEIN 1.8-LIKE"/>
    <property type="match status" value="1"/>
</dbReference>
<dbReference type="PROSITE" id="PS50158">
    <property type="entry name" value="ZF_CCHC"/>
    <property type="match status" value="1"/>
</dbReference>
<organism evidence="4 5">
    <name type="scientific">Ziziphus jujuba var. spinosa</name>
    <dbReference type="NCBI Taxonomy" id="714518"/>
    <lineage>
        <taxon>Eukaryota</taxon>
        <taxon>Viridiplantae</taxon>
        <taxon>Streptophyta</taxon>
        <taxon>Embryophyta</taxon>
        <taxon>Tracheophyta</taxon>
        <taxon>Spermatophyta</taxon>
        <taxon>Magnoliopsida</taxon>
        <taxon>eudicotyledons</taxon>
        <taxon>Gunneridae</taxon>
        <taxon>Pentapetalae</taxon>
        <taxon>rosids</taxon>
        <taxon>fabids</taxon>
        <taxon>Rosales</taxon>
        <taxon>Rhamnaceae</taxon>
        <taxon>Paliureae</taxon>
        <taxon>Ziziphus</taxon>
    </lineage>
</organism>
<dbReference type="PANTHER" id="PTHR31286:SF99">
    <property type="entry name" value="DUF4283 DOMAIN-CONTAINING PROTEIN"/>
    <property type="match status" value="1"/>
</dbReference>
<dbReference type="Proteomes" id="UP000813462">
    <property type="component" value="Unassembled WGS sequence"/>
</dbReference>
<accession>A0A978VE36</accession>
<feature type="domain" description="CCHC-type" evidence="3">
    <location>
        <begin position="246"/>
        <end position="259"/>
    </location>
</feature>
<name>A0A978VE36_ZIZJJ</name>
<dbReference type="InterPro" id="IPR001878">
    <property type="entry name" value="Znf_CCHC"/>
</dbReference>
<feature type="compositionally biased region" description="Basic and acidic residues" evidence="2">
    <location>
        <begin position="437"/>
        <end position="448"/>
    </location>
</feature>
<evidence type="ECO:0000313" key="4">
    <source>
        <dbReference type="EMBL" id="KAH7528625.1"/>
    </source>
</evidence>
<dbReference type="GO" id="GO:0003676">
    <property type="term" value="F:nucleic acid binding"/>
    <property type="evidence" value="ECO:0007669"/>
    <property type="project" value="InterPro"/>
</dbReference>
<evidence type="ECO:0000259" key="3">
    <source>
        <dbReference type="PROSITE" id="PS50158"/>
    </source>
</evidence>
<keyword evidence="1" id="KW-0862">Zinc</keyword>
<feature type="region of interest" description="Disordered" evidence="2">
    <location>
        <begin position="415"/>
        <end position="469"/>
    </location>
</feature>
<dbReference type="InterPro" id="IPR040256">
    <property type="entry name" value="At4g02000-like"/>
</dbReference>
<dbReference type="AlphaFoldDB" id="A0A978VE36"/>
<evidence type="ECO:0000256" key="2">
    <source>
        <dbReference type="SAM" id="MobiDB-lite"/>
    </source>
</evidence>
<reference evidence="4" key="1">
    <citation type="journal article" date="2021" name="Front. Plant Sci.">
        <title>Chromosome-Scale Genome Assembly for Chinese Sour Jujube and Insights Into Its Genome Evolution and Domestication Signature.</title>
        <authorList>
            <person name="Shen L.-Y."/>
            <person name="Luo H."/>
            <person name="Wang X.-L."/>
            <person name="Wang X.-M."/>
            <person name="Qiu X.-J."/>
            <person name="Liu H."/>
            <person name="Zhou S.-S."/>
            <person name="Jia K.-H."/>
            <person name="Nie S."/>
            <person name="Bao Y.-T."/>
            <person name="Zhang R.-G."/>
            <person name="Yun Q.-Z."/>
            <person name="Chai Y.-H."/>
            <person name="Lu J.-Y."/>
            <person name="Li Y."/>
            <person name="Zhao S.-W."/>
            <person name="Mao J.-F."/>
            <person name="Jia S.-G."/>
            <person name="Mao Y.-M."/>
        </authorList>
    </citation>
    <scope>NUCLEOTIDE SEQUENCE</scope>
    <source>
        <strain evidence="4">AT0</strain>
        <tissue evidence="4">Leaf</tissue>
    </source>
</reference>
<evidence type="ECO:0000313" key="5">
    <source>
        <dbReference type="Proteomes" id="UP000813462"/>
    </source>
</evidence>
<keyword evidence="1" id="KW-0863">Zinc-finger</keyword>
<keyword evidence="1" id="KW-0479">Metal-binding</keyword>
<proteinExistence type="predicted"/>
<comment type="caution">
    <text evidence="4">The sequence shown here is derived from an EMBL/GenBank/DDBJ whole genome shotgun (WGS) entry which is preliminary data.</text>
</comment>
<gene>
    <name evidence="4" type="ORF">FEM48_Zijuj05G0092000</name>
</gene>
<sequence length="469" mass="52096">MSSCHVSLKSGVDKGTSKGGVCALLLLGDRAGEFEHKADIGDRVCVDELGDIAETKGRSGVGEKLCGEVDIKFGGMHGDWNGINSDDDADLDGFEIEEIEVPPGIPNLRLSKQERKQLWRPWAHALIVTEGRSRVLSEGPWIIAGHYLSVQAWRPEFDPLTDRIRRMVIWVRLPYLSFEYYNRSILTQIGNLFGRTLKINNTTEMANRGKFARLCVEMDISKPLVPKLVIGSRIQNVEYEGLGMICFHCGLIGHREPDCDTKEKSPDHLVNPVPNDKTKNKQIIKSNTFQALEHSVDLMKEQRIDPDEPILENEGDRLILANEGQGKKPQRPLVEATIVLNGSSHSAAALHDVTNLPIIKNLHSDRDRKHFDFGKSTAQSFQGYLDGSQLVAFKDNMVRIASDLKNLAEKDLGSKRKAGIPSSGKYIVPEPPDDILADNHKDVNHMDELASDVPQEGLIGPTNSKESSF</sequence>
<protein>
    <recommendedName>
        <fullName evidence="3">CCHC-type domain-containing protein</fullName>
    </recommendedName>
</protein>
<dbReference type="EMBL" id="JAEACU010000005">
    <property type="protein sequence ID" value="KAH7528625.1"/>
    <property type="molecule type" value="Genomic_DNA"/>
</dbReference>
<dbReference type="GO" id="GO:0008270">
    <property type="term" value="F:zinc ion binding"/>
    <property type="evidence" value="ECO:0007669"/>
    <property type="project" value="UniProtKB-KW"/>
</dbReference>